<evidence type="ECO:0000313" key="3">
    <source>
        <dbReference type="Proteomes" id="UP000198824"/>
    </source>
</evidence>
<protein>
    <submittedName>
        <fullName evidence="2">Mesaconyl-C4-CoA hydratase</fullName>
    </submittedName>
</protein>
<dbReference type="STRING" id="1166337.SAMN05192580_1593"/>
<dbReference type="RefSeq" id="WP_093313049.1">
    <property type="nucleotide sequence ID" value="NZ_FOZG01000001.1"/>
</dbReference>
<dbReference type="InterPro" id="IPR039569">
    <property type="entry name" value="FAS1-like_DH_region"/>
</dbReference>
<dbReference type="Gene3D" id="3.10.129.10">
    <property type="entry name" value="Hotdog Thioesterase"/>
    <property type="match status" value="1"/>
</dbReference>
<proteinExistence type="predicted"/>
<sequence length="270" mass="29445">MTIDAGTIAHWQTWVGRQEQREEMVDPEALRRFAAALGEELDVERHWPSLGHWALFLPVVGADQVGDDGHPKRGGFLPPITLPRRMFASAEIRFTGRLALGAPATRTSTIRDVRHRAGGSGTLVLVDVEHVIAQRGTNHVVERQTLVYREAGGQTPPVTAGEPGSGEIWTPGEADLFRFSAATFNGHRIHYDLPYAQGEEGYPALVVHGPFTAARLFGLARRTEGEPAAFAFRAQAPIFLGQPVRLAAGERTYTARRADGLDAMVAKTVL</sequence>
<dbReference type="InterPro" id="IPR029069">
    <property type="entry name" value="HotDog_dom_sf"/>
</dbReference>
<dbReference type="PANTHER" id="PTHR28152:SF1">
    <property type="entry name" value="HYDROXYACYL-THIOESTER DEHYDRATASE TYPE 2, MITOCHONDRIAL"/>
    <property type="match status" value="1"/>
</dbReference>
<dbReference type="InterPro" id="IPR052741">
    <property type="entry name" value="Mitochondrial_HTD2"/>
</dbReference>
<evidence type="ECO:0000313" key="2">
    <source>
        <dbReference type="EMBL" id="SFR89176.1"/>
    </source>
</evidence>
<accession>A0A1I6KDB0</accession>
<dbReference type="EMBL" id="FOZG01000001">
    <property type="protein sequence ID" value="SFR89176.1"/>
    <property type="molecule type" value="Genomic_DNA"/>
</dbReference>
<dbReference type="OrthoDB" id="7183822at2"/>
<evidence type="ECO:0000259" key="1">
    <source>
        <dbReference type="Pfam" id="PF13452"/>
    </source>
</evidence>
<dbReference type="GO" id="GO:0019171">
    <property type="term" value="F:(3R)-hydroxyacyl-[acyl-carrier-protein] dehydratase activity"/>
    <property type="evidence" value="ECO:0007669"/>
    <property type="project" value="TreeGrafter"/>
</dbReference>
<dbReference type="SUPFAM" id="SSF54637">
    <property type="entry name" value="Thioesterase/thiol ester dehydrase-isomerase"/>
    <property type="match status" value="2"/>
</dbReference>
<dbReference type="Proteomes" id="UP000198824">
    <property type="component" value="Unassembled WGS sequence"/>
</dbReference>
<reference evidence="2 3" key="1">
    <citation type="submission" date="2016-10" db="EMBL/GenBank/DDBJ databases">
        <authorList>
            <person name="de Groot N.N."/>
        </authorList>
    </citation>
    <scope>NUCLEOTIDE SEQUENCE [LARGE SCALE GENOMIC DNA]</scope>
    <source>
        <strain evidence="2 3">S5-249</strain>
    </source>
</reference>
<dbReference type="Pfam" id="PF13452">
    <property type="entry name" value="FAS1_DH_region"/>
    <property type="match status" value="1"/>
</dbReference>
<gene>
    <name evidence="2" type="ORF">SAMN05192580_1593</name>
</gene>
<dbReference type="PANTHER" id="PTHR28152">
    <property type="entry name" value="HYDROXYACYL-THIOESTER DEHYDRATASE TYPE 2, MITOCHONDRIAL"/>
    <property type="match status" value="1"/>
</dbReference>
<feature type="domain" description="FAS1-like dehydratase" evidence="1">
    <location>
        <begin position="15"/>
        <end position="142"/>
    </location>
</feature>
<name>A0A1I6KDB0_9SPHN</name>
<keyword evidence="3" id="KW-1185">Reference proteome</keyword>
<organism evidence="2 3">
    <name type="scientific">Sphingomonas jatrophae</name>
    <dbReference type="NCBI Taxonomy" id="1166337"/>
    <lineage>
        <taxon>Bacteria</taxon>
        <taxon>Pseudomonadati</taxon>
        <taxon>Pseudomonadota</taxon>
        <taxon>Alphaproteobacteria</taxon>
        <taxon>Sphingomonadales</taxon>
        <taxon>Sphingomonadaceae</taxon>
        <taxon>Sphingomonas</taxon>
    </lineage>
</organism>
<dbReference type="AlphaFoldDB" id="A0A1I6KDB0"/>